<proteinExistence type="predicted"/>
<dbReference type="InterPro" id="IPR038135">
    <property type="entry name" value="Methylthiotransferase_N_sf"/>
</dbReference>
<accession>A0A1W6BWR0</accession>
<dbReference type="InterPro" id="IPR006638">
    <property type="entry name" value="Elp3/MiaA/NifB-like_rSAM"/>
</dbReference>
<dbReference type="InterPro" id="IPR020612">
    <property type="entry name" value="Methylthiotransferase_CS"/>
</dbReference>
<dbReference type="KEGG" id="ccun:CCUN_0942"/>
<evidence type="ECO:0000313" key="11">
    <source>
        <dbReference type="Proteomes" id="UP000192902"/>
    </source>
</evidence>
<evidence type="ECO:0000256" key="5">
    <source>
        <dbReference type="ARBA" id="ARBA00022723"/>
    </source>
</evidence>
<feature type="domain" description="MTTase N-terminal" evidence="8">
    <location>
        <begin position="3"/>
        <end position="111"/>
    </location>
</feature>
<dbReference type="InterPro" id="IPR058240">
    <property type="entry name" value="rSAM_sf"/>
</dbReference>
<reference evidence="10 11" key="1">
    <citation type="submission" date="2017-04" db="EMBL/GenBank/DDBJ databases">
        <title>Complete genome sequence of the Campylobacter cuniculorum type strain LMG24588.</title>
        <authorList>
            <person name="Miller W.G."/>
            <person name="Yee E."/>
            <person name="Revez J."/>
            <person name="Bono J.L."/>
            <person name="Rossi M."/>
        </authorList>
    </citation>
    <scope>NUCLEOTIDE SEQUENCE [LARGE SCALE GENOMIC DNA]</scope>
    <source>
        <strain evidence="10 11">LMG 24588</strain>
    </source>
</reference>
<dbReference type="GO" id="GO:0046872">
    <property type="term" value="F:metal ion binding"/>
    <property type="evidence" value="ECO:0007669"/>
    <property type="project" value="UniProtKB-KW"/>
</dbReference>
<dbReference type="Gene3D" id="3.40.50.12160">
    <property type="entry name" value="Methylthiotransferase, N-terminal domain"/>
    <property type="match status" value="1"/>
</dbReference>
<sequence length="414" mass="47841">MKERIFFKTFGCRTNIYDTELLKSYVKDYEIVDDENLAHIVVINSCTVTNGADYDVKTYINSLQKKGIKIILTGCGVASRGKELLDKNKIFGVLGGSHKDKINDFLKMQKSFYELGNLNFIDENRVEKYKNHTKAFVKIQEGCDFACSYCIIPSVRGKSRSVKEENLLNQVKTLVQNGFSEFVLTGTNIGSYGLKEGTSLGKLLQKMGQISGVKRIRLGSLEPSQLDESFFEILDENWLERHLHIALQHTSEKMLRIMRRKNRTDKDLELFNILENKGFALGTDFIVGHPGEEEELWNEALENFKNFKLTHLHAFVFSPRENTHSATLERKVNPILAKERLQILKAIVEKNNYEFRKKQNVKLEILVENLKNGVYEGYDQFFNKIKIISQKNLARQWISLDKYEVKDKFNQAIL</sequence>
<evidence type="ECO:0000256" key="3">
    <source>
        <dbReference type="ARBA" id="ARBA00022679"/>
    </source>
</evidence>
<dbReference type="STRING" id="1121267.CCUN_0942"/>
<dbReference type="Gene3D" id="3.80.30.20">
    <property type="entry name" value="tm_1862 like domain"/>
    <property type="match status" value="1"/>
</dbReference>
<dbReference type="PROSITE" id="PS51918">
    <property type="entry name" value="RADICAL_SAM"/>
    <property type="match status" value="1"/>
</dbReference>
<dbReference type="InterPro" id="IPR023404">
    <property type="entry name" value="rSAM_horseshoe"/>
</dbReference>
<dbReference type="PANTHER" id="PTHR11918:SF45">
    <property type="entry name" value="THREONYLCARBAMOYLADENOSINE TRNA METHYLTHIOTRANSFERASE"/>
    <property type="match status" value="1"/>
</dbReference>
<gene>
    <name evidence="10" type="ORF">CCUN_0942</name>
</gene>
<feature type="domain" description="Radical SAM core" evidence="9">
    <location>
        <begin position="129"/>
        <end position="354"/>
    </location>
</feature>
<dbReference type="CDD" id="cd01335">
    <property type="entry name" value="Radical_SAM"/>
    <property type="match status" value="1"/>
</dbReference>
<dbReference type="InterPro" id="IPR006467">
    <property type="entry name" value="MiaB-like_bact"/>
</dbReference>
<dbReference type="Pfam" id="PF00919">
    <property type="entry name" value="UPF0004"/>
    <property type="match status" value="1"/>
</dbReference>
<dbReference type="OrthoDB" id="9805215at2"/>
<dbReference type="PROSITE" id="PS51449">
    <property type="entry name" value="MTTASE_N"/>
    <property type="match status" value="1"/>
</dbReference>
<dbReference type="RefSeq" id="WP_027306416.1">
    <property type="nucleotide sequence ID" value="NZ_CP020867.1"/>
</dbReference>
<evidence type="ECO:0000256" key="2">
    <source>
        <dbReference type="ARBA" id="ARBA00022485"/>
    </source>
</evidence>
<dbReference type="SFLD" id="SFLDS00029">
    <property type="entry name" value="Radical_SAM"/>
    <property type="match status" value="1"/>
</dbReference>
<dbReference type="NCBIfam" id="TIGR00089">
    <property type="entry name" value="MiaB/RimO family radical SAM methylthiotransferase"/>
    <property type="match status" value="1"/>
</dbReference>
<dbReference type="PANTHER" id="PTHR11918">
    <property type="entry name" value="RADICAL SAM PROTEINS"/>
    <property type="match status" value="1"/>
</dbReference>
<keyword evidence="7" id="KW-0411">Iron-sulfur</keyword>
<name>A0A1W6BWR0_9BACT</name>
<evidence type="ECO:0000313" key="10">
    <source>
        <dbReference type="EMBL" id="ARJ56549.1"/>
    </source>
</evidence>
<comment type="cofactor">
    <cofactor evidence="1">
        <name>[4Fe-4S] cluster</name>
        <dbReference type="ChEBI" id="CHEBI:49883"/>
    </cofactor>
</comment>
<dbReference type="EMBL" id="CP020867">
    <property type="protein sequence ID" value="ARJ56549.1"/>
    <property type="molecule type" value="Genomic_DNA"/>
</dbReference>
<dbReference type="PROSITE" id="PS01278">
    <property type="entry name" value="MTTASE_RADICAL"/>
    <property type="match status" value="1"/>
</dbReference>
<dbReference type="GO" id="GO:0035598">
    <property type="term" value="F:tRNA (N(6)-L-threonylcarbamoyladenosine(37)-C(2))-methylthiotransferase activity"/>
    <property type="evidence" value="ECO:0007669"/>
    <property type="project" value="TreeGrafter"/>
</dbReference>
<dbReference type="eggNOG" id="COG0621">
    <property type="taxonomic scope" value="Bacteria"/>
</dbReference>
<dbReference type="AlphaFoldDB" id="A0A1W6BWR0"/>
<dbReference type="InterPro" id="IPR007197">
    <property type="entry name" value="rSAM"/>
</dbReference>
<evidence type="ECO:0000256" key="6">
    <source>
        <dbReference type="ARBA" id="ARBA00023004"/>
    </source>
</evidence>
<keyword evidence="5" id="KW-0479">Metal-binding</keyword>
<dbReference type="InterPro" id="IPR005839">
    <property type="entry name" value="Methylthiotransferase"/>
</dbReference>
<evidence type="ECO:0000256" key="7">
    <source>
        <dbReference type="ARBA" id="ARBA00023014"/>
    </source>
</evidence>
<keyword evidence="4" id="KW-0949">S-adenosyl-L-methionine</keyword>
<evidence type="ECO:0000256" key="1">
    <source>
        <dbReference type="ARBA" id="ARBA00001966"/>
    </source>
</evidence>
<keyword evidence="2" id="KW-0004">4Fe-4S</keyword>
<dbReference type="NCBIfam" id="TIGR01579">
    <property type="entry name" value="MiaB-like-C"/>
    <property type="match status" value="1"/>
</dbReference>
<keyword evidence="6" id="KW-0408">Iron</keyword>
<evidence type="ECO:0000259" key="8">
    <source>
        <dbReference type="PROSITE" id="PS51449"/>
    </source>
</evidence>
<dbReference type="GO" id="GO:0051539">
    <property type="term" value="F:4 iron, 4 sulfur cluster binding"/>
    <property type="evidence" value="ECO:0007669"/>
    <property type="project" value="UniProtKB-KW"/>
</dbReference>
<evidence type="ECO:0000259" key="9">
    <source>
        <dbReference type="PROSITE" id="PS51918"/>
    </source>
</evidence>
<keyword evidence="3" id="KW-0808">Transferase</keyword>
<organism evidence="10 11">
    <name type="scientific">Campylobacter cuniculorum DSM 23162 = LMG 24588</name>
    <dbReference type="NCBI Taxonomy" id="1121267"/>
    <lineage>
        <taxon>Bacteria</taxon>
        <taxon>Pseudomonadati</taxon>
        <taxon>Campylobacterota</taxon>
        <taxon>Epsilonproteobacteria</taxon>
        <taxon>Campylobacterales</taxon>
        <taxon>Campylobacteraceae</taxon>
        <taxon>Campylobacter</taxon>
    </lineage>
</organism>
<evidence type="ECO:0000256" key="4">
    <source>
        <dbReference type="ARBA" id="ARBA00022691"/>
    </source>
</evidence>
<protein>
    <submittedName>
        <fullName evidence="10">MiaB-like tRNA modifying enzyme</fullName>
    </submittedName>
</protein>
<dbReference type="SUPFAM" id="SSF102114">
    <property type="entry name" value="Radical SAM enzymes"/>
    <property type="match status" value="1"/>
</dbReference>
<dbReference type="Proteomes" id="UP000192902">
    <property type="component" value="Chromosome"/>
</dbReference>
<dbReference type="InterPro" id="IPR013848">
    <property type="entry name" value="Methylthiotransferase_N"/>
</dbReference>
<dbReference type="Pfam" id="PF04055">
    <property type="entry name" value="Radical_SAM"/>
    <property type="match status" value="1"/>
</dbReference>
<dbReference type="SFLD" id="SFLDG01082">
    <property type="entry name" value="B12-binding_domain_containing"/>
    <property type="match status" value="1"/>
</dbReference>
<dbReference type="SMART" id="SM00729">
    <property type="entry name" value="Elp3"/>
    <property type="match status" value="1"/>
</dbReference>